<evidence type="ECO:0000313" key="2">
    <source>
        <dbReference type="Proteomes" id="UP000805193"/>
    </source>
</evidence>
<organism evidence="1 2">
    <name type="scientific">Ixodes persulcatus</name>
    <name type="common">Taiga tick</name>
    <dbReference type="NCBI Taxonomy" id="34615"/>
    <lineage>
        <taxon>Eukaryota</taxon>
        <taxon>Metazoa</taxon>
        <taxon>Ecdysozoa</taxon>
        <taxon>Arthropoda</taxon>
        <taxon>Chelicerata</taxon>
        <taxon>Arachnida</taxon>
        <taxon>Acari</taxon>
        <taxon>Parasitiformes</taxon>
        <taxon>Ixodida</taxon>
        <taxon>Ixodoidea</taxon>
        <taxon>Ixodidae</taxon>
        <taxon>Ixodinae</taxon>
        <taxon>Ixodes</taxon>
    </lineage>
</organism>
<evidence type="ECO:0000313" key="1">
    <source>
        <dbReference type="EMBL" id="KAG0432691.1"/>
    </source>
</evidence>
<name>A0AC60QEU6_IXOPE</name>
<keyword evidence="2" id="KW-1185">Reference proteome</keyword>
<reference evidence="1 2" key="1">
    <citation type="journal article" date="2020" name="Cell">
        <title>Large-Scale Comparative Analyses of Tick Genomes Elucidate Their Genetic Diversity and Vector Capacities.</title>
        <authorList>
            <consortium name="Tick Genome and Microbiome Consortium (TIGMIC)"/>
            <person name="Jia N."/>
            <person name="Wang J."/>
            <person name="Shi W."/>
            <person name="Du L."/>
            <person name="Sun Y."/>
            <person name="Zhan W."/>
            <person name="Jiang J.F."/>
            <person name="Wang Q."/>
            <person name="Zhang B."/>
            <person name="Ji P."/>
            <person name="Bell-Sakyi L."/>
            <person name="Cui X.M."/>
            <person name="Yuan T.T."/>
            <person name="Jiang B.G."/>
            <person name="Yang W.F."/>
            <person name="Lam T.T."/>
            <person name="Chang Q.C."/>
            <person name="Ding S.J."/>
            <person name="Wang X.J."/>
            <person name="Zhu J.G."/>
            <person name="Ruan X.D."/>
            <person name="Zhao L."/>
            <person name="Wei J.T."/>
            <person name="Ye R.Z."/>
            <person name="Que T.C."/>
            <person name="Du C.H."/>
            <person name="Zhou Y.H."/>
            <person name="Cheng J.X."/>
            <person name="Dai P.F."/>
            <person name="Guo W.B."/>
            <person name="Han X.H."/>
            <person name="Huang E.J."/>
            <person name="Li L.F."/>
            <person name="Wei W."/>
            <person name="Gao Y.C."/>
            <person name="Liu J.Z."/>
            <person name="Shao H.Z."/>
            <person name="Wang X."/>
            <person name="Wang C.C."/>
            <person name="Yang T.C."/>
            <person name="Huo Q.B."/>
            <person name="Li W."/>
            <person name="Chen H.Y."/>
            <person name="Chen S.E."/>
            <person name="Zhou L.G."/>
            <person name="Ni X.B."/>
            <person name="Tian J.H."/>
            <person name="Sheng Y."/>
            <person name="Liu T."/>
            <person name="Pan Y.S."/>
            <person name="Xia L.Y."/>
            <person name="Li J."/>
            <person name="Zhao F."/>
            <person name="Cao W.C."/>
        </authorList>
    </citation>
    <scope>NUCLEOTIDE SEQUENCE [LARGE SCALE GENOMIC DNA]</scope>
    <source>
        <strain evidence="1">Iper-2018</strain>
    </source>
</reference>
<accession>A0AC60QEU6</accession>
<protein>
    <submittedName>
        <fullName evidence="1">Uncharacterized protein</fullName>
    </submittedName>
</protein>
<dbReference type="EMBL" id="JABSTQ010009126">
    <property type="protein sequence ID" value="KAG0432691.1"/>
    <property type="molecule type" value="Genomic_DNA"/>
</dbReference>
<comment type="caution">
    <text evidence="1">The sequence shown here is derived from an EMBL/GenBank/DDBJ whole genome shotgun (WGS) entry which is preliminary data.</text>
</comment>
<gene>
    <name evidence="1" type="ORF">HPB47_020632</name>
</gene>
<proteinExistence type="predicted"/>
<dbReference type="Proteomes" id="UP000805193">
    <property type="component" value="Unassembled WGS sequence"/>
</dbReference>
<sequence>MQRLSVYVDSKLLRRPGREKLLHSVKNAKRTRRHRYFGMQSEDGGDQRVATTPKPRWIFVAITGVTNGGKTSLVEHLVEQFPGTEALHQDLFFRLEKDPKHEMVPQLNHANWETLSSVDWDRLLDDLKQRTALPPPEKNRLFIVDGHIVLNMPRLAALFERKYFFTLTKEECFRRRQQRCYEPPDPPGYFDLVVWPMYLSNKRDVEATVADVRYLDGAADMAEIHRLVRDDLEALLKSES</sequence>